<dbReference type="STRING" id="60517.A0A0R3W1Q9"/>
<dbReference type="WBParaSite" id="TASK_0000368701-mRNA-1">
    <property type="protein sequence ID" value="TASK_0000368701-mRNA-1"/>
    <property type="gene ID" value="TASK_0000368701"/>
</dbReference>
<keyword evidence="4" id="KW-0418">Kinase</keyword>
<keyword evidence="10" id="KW-1185">Reference proteome</keyword>
<dbReference type="GO" id="GO:0005524">
    <property type="term" value="F:ATP binding"/>
    <property type="evidence" value="ECO:0007669"/>
    <property type="project" value="UniProtKB-UniRule"/>
</dbReference>
<reference evidence="9 10" key="2">
    <citation type="submission" date="2018-11" db="EMBL/GenBank/DDBJ databases">
        <authorList>
            <consortium name="Pathogen Informatics"/>
        </authorList>
    </citation>
    <scope>NUCLEOTIDE SEQUENCE [LARGE SCALE GENOMIC DNA]</scope>
</reference>
<evidence type="ECO:0000256" key="3">
    <source>
        <dbReference type="ARBA" id="ARBA00022741"/>
    </source>
</evidence>
<dbReference type="PROSITE" id="PS00107">
    <property type="entry name" value="PROTEIN_KINASE_ATP"/>
    <property type="match status" value="1"/>
</dbReference>
<dbReference type="InterPro" id="IPR011009">
    <property type="entry name" value="Kinase-like_dom_sf"/>
</dbReference>
<sequence>MPIFFELFRIKAKVQHYTFDQVSKNNTEVLDALYNAEILVIDISGWKEISVVLYHLGVRESVKSTVNIVLVCADDVDLVRSLPSFEEPNLLLPYVKDEEGCARYVDPGRLNLLNGEVANVKGKIMGTLPSLSSRLKECFMNAQKETRHHLSCQFVKELRVDRETLKDDELREKLRKMRRRLDDPRLLSPDSLLNMFLSYMHVEAYSDMINLVEAIQGLENYQHLLEPPNIRYYYAFALNRRNGKGDREKALSIIKDVIENCKQPSPDLYGLEGRIYKDRFVESNCTDRESLEKAIESYRKGFQESSSEYLGINLATLLVIGGADRSNKELATVCNMLFINAGRKGNLQDLQDYWDVATFFEVSVLWADYAGAVKAAKYMHKLNPPSWHLESTLRNIRLILRARKIRADTTDKNMELFNFWLEFFQECIQNPETKEQSSEGLKGNGEGDDGKKEQVANPDETPEAEAPLRIYFPVLLVDMSGEELRPAHLHIHAHSDKPNMRVCYIESSQEPPPKTTHRAVTPMVFTFAEENSTEKGESTPLSNLRVNQTYDLVFYEDDIKGFSLNPKDKRNLYFFTVQAEDYSIFFPCERSRTEYVLSTLDLHMRPSNLTTELSPKMESLERVLHNCLFLLCPSFNPSPFSSRFLAAIRASLSEYDNYLVDEHEDDEPIKFVYEFDESGHPIVLGSGSFGTVYAGRELSREVKIAIKEIKNIPQKDLQPLIEEINLQSRLNHTNIVCYLGSVYEDGILKILMEHVPGGSLSFLLKKIGGLRDETVSHYSSQILEGLRYLHASKIVHRDIKGDNILVNMYRGELKIADFGASKRLGGLIRKAGTVTGTMRFMAPELINASKDGYGYPADIWSFGCTVVEMVTGKLPYHELDAFAAFYRAGYYSAHPDIPEELPEPCKAFIKRCFEIDPEKRASADELLTDPFILMCVYFINVSLRP</sequence>
<reference evidence="11" key="1">
    <citation type="submission" date="2017-02" db="UniProtKB">
        <authorList>
            <consortium name="WormBaseParasite"/>
        </authorList>
    </citation>
    <scope>IDENTIFICATION</scope>
</reference>
<dbReference type="AlphaFoldDB" id="A0A0R3W1Q9"/>
<proteinExistence type="predicted"/>
<gene>
    <name evidence="9" type="ORF">TASK_LOCUS3688</name>
</gene>
<evidence type="ECO:0000256" key="4">
    <source>
        <dbReference type="ARBA" id="ARBA00022777"/>
    </source>
</evidence>
<evidence type="ECO:0000313" key="11">
    <source>
        <dbReference type="WBParaSite" id="TASK_0000368701-mRNA-1"/>
    </source>
</evidence>
<dbReference type="PANTHER" id="PTHR11584">
    <property type="entry name" value="SERINE/THREONINE PROTEIN KINASE"/>
    <property type="match status" value="1"/>
</dbReference>
<organism evidence="11">
    <name type="scientific">Taenia asiatica</name>
    <name type="common">Asian tapeworm</name>
    <dbReference type="NCBI Taxonomy" id="60517"/>
    <lineage>
        <taxon>Eukaryota</taxon>
        <taxon>Metazoa</taxon>
        <taxon>Spiralia</taxon>
        <taxon>Lophotrochozoa</taxon>
        <taxon>Platyhelminthes</taxon>
        <taxon>Cestoda</taxon>
        <taxon>Eucestoda</taxon>
        <taxon>Cyclophyllidea</taxon>
        <taxon>Taeniidae</taxon>
        <taxon>Taenia</taxon>
    </lineage>
</organism>
<evidence type="ECO:0000256" key="1">
    <source>
        <dbReference type="ARBA" id="ARBA00022527"/>
    </source>
</evidence>
<feature type="binding site" evidence="6">
    <location>
        <position position="707"/>
    </location>
    <ligand>
        <name>ATP</name>
        <dbReference type="ChEBI" id="CHEBI:30616"/>
    </ligand>
</feature>
<evidence type="ECO:0000256" key="7">
    <source>
        <dbReference type="SAM" id="MobiDB-lite"/>
    </source>
</evidence>
<dbReference type="SUPFAM" id="SSF56112">
    <property type="entry name" value="Protein kinase-like (PK-like)"/>
    <property type="match status" value="1"/>
</dbReference>
<evidence type="ECO:0000256" key="6">
    <source>
        <dbReference type="PROSITE-ProRule" id="PRU10141"/>
    </source>
</evidence>
<keyword evidence="5 6" id="KW-0067">ATP-binding</keyword>
<keyword evidence="1" id="KW-0723">Serine/threonine-protein kinase</keyword>
<dbReference type="InterPro" id="IPR008271">
    <property type="entry name" value="Ser/Thr_kinase_AS"/>
</dbReference>
<dbReference type="OrthoDB" id="275301at2759"/>
<dbReference type="Pfam" id="PF13281">
    <property type="entry name" value="MAP3K_TRAF_bd"/>
    <property type="match status" value="1"/>
</dbReference>
<dbReference type="EMBL" id="UYRS01018308">
    <property type="protein sequence ID" value="VDK32197.1"/>
    <property type="molecule type" value="Genomic_DNA"/>
</dbReference>
<feature type="domain" description="Protein kinase" evidence="8">
    <location>
        <begin position="678"/>
        <end position="932"/>
    </location>
</feature>
<evidence type="ECO:0000259" key="8">
    <source>
        <dbReference type="PROSITE" id="PS50011"/>
    </source>
</evidence>
<evidence type="ECO:0000256" key="2">
    <source>
        <dbReference type="ARBA" id="ARBA00022679"/>
    </source>
</evidence>
<keyword evidence="3 6" id="KW-0547">Nucleotide-binding</keyword>
<dbReference type="InterPro" id="IPR025136">
    <property type="entry name" value="MAP3K_TRAF-bd"/>
</dbReference>
<dbReference type="InterPro" id="IPR017441">
    <property type="entry name" value="Protein_kinase_ATP_BS"/>
</dbReference>
<dbReference type="Gene3D" id="1.10.510.10">
    <property type="entry name" value="Transferase(Phosphotransferase) domain 1"/>
    <property type="match status" value="1"/>
</dbReference>
<evidence type="ECO:0000256" key="5">
    <source>
        <dbReference type="ARBA" id="ARBA00022840"/>
    </source>
</evidence>
<dbReference type="PANTHER" id="PTHR11584:SF394">
    <property type="entry name" value="APOPTOTIC SIGNAL-REGULATING KINASE 1, ISOFORM C"/>
    <property type="match status" value="1"/>
</dbReference>
<dbReference type="PROSITE" id="PS00108">
    <property type="entry name" value="PROTEIN_KINASE_ST"/>
    <property type="match status" value="1"/>
</dbReference>
<dbReference type="InterPro" id="IPR000719">
    <property type="entry name" value="Prot_kinase_dom"/>
</dbReference>
<keyword evidence="2" id="KW-0808">Transferase</keyword>
<dbReference type="PROSITE" id="PS50011">
    <property type="entry name" value="PROTEIN_KINASE_DOM"/>
    <property type="match status" value="1"/>
</dbReference>
<evidence type="ECO:0000313" key="10">
    <source>
        <dbReference type="Proteomes" id="UP000282613"/>
    </source>
</evidence>
<feature type="region of interest" description="Disordered" evidence="7">
    <location>
        <begin position="432"/>
        <end position="463"/>
    </location>
</feature>
<protein>
    <submittedName>
        <fullName evidence="11">Protein kinase domain-containing protein</fullName>
    </submittedName>
</protein>
<dbReference type="Gene3D" id="3.30.200.20">
    <property type="entry name" value="Phosphorylase Kinase, domain 1"/>
    <property type="match status" value="1"/>
</dbReference>
<dbReference type="GO" id="GO:0004674">
    <property type="term" value="F:protein serine/threonine kinase activity"/>
    <property type="evidence" value="ECO:0007669"/>
    <property type="project" value="UniProtKB-KW"/>
</dbReference>
<accession>A0A0R3W1Q9</accession>
<dbReference type="Proteomes" id="UP000282613">
    <property type="component" value="Unassembled WGS sequence"/>
</dbReference>
<dbReference type="Pfam" id="PF00069">
    <property type="entry name" value="Pkinase"/>
    <property type="match status" value="1"/>
</dbReference>
<evidence type="ECO:0000313" key="9">
    <source>
        <dbReference type="EMBL" id="VDK32197.1"/>
    </source>
</evidence>
<name>A0A0R3W1Q9_TAEAS</name>
<dbReference type="GO" id="GO:0035556">
    <property type="term" value="P:intracellular signal transduction"/>
    <property type="evidence" value="ECO:0007669"/>
    <property type="project" value="UniProtKB-ARBA"/>
</dbReference>
<dbReference type="SMART" id="SM00220">
    <property type="entry name" value="S_TKc"/>
    <property type="match status" value="1"/>
</dbReference>